<evidence type="ECO:0000256" key="3">
    <source>
        <dbReference type="ARBA" id="ARBA00022729"/>
    </source>
</evidence>
<dbReference type="PANTHER" id="PTHR47053:SF1">
    <property type="entry name" value="MUREIN DD-ENDOPEPTIDASE MEPH-RELATED"/>
    <property type="match status" value="1"/>
</dbReference>
<dbReference type="Pfam" id="PF01476">
    <property type="entry name" value="LysM"/>
    <property type="match status" value="1"/>
</dbReference>
<dbReference type="GO" id="GO:0008234">
    <property type="term" value="F:cysteine-type peptidase activity"/>
    <property type="evidence" value="ECO:0007669"/>
    <property type="project" value="UniProtKB-KW"/>
</dbReference>
<dbReference type="SUPFAM" id="SSF54106">
    <property type="entry name" value="LysM domain"/>
    <property type="match status" value="1"/>
</dbReference>
<dbReference type="SMART" id="SM00257">
    <property type="entry name" value="LysM"/>
    <property type="match status" value="1"/>
</dbReference>
<evidence type="ECO:0000259" key="9">
    <source>
        <dbReference type="PROSITE" id="PS51935"/>
    </source>
</evidence>
<dbReference type="Gene3D" id="3.10.350.10">
    <property type="entry name" value="LysM domain"/>
    <property type="match status" value="1"/>
</dbReference>
<dbReference type="OrthoDB" id="9808890at2"/>
<keyword evidence="5" id="KW-0378">Hydrolase</keyword>
<dbReference type="STRING" id="341036.SAMN05660649_04429"/>
<dbReference type="InterPro" id="IPR038765">
    <property type="entry name" value="Papain-like_cys_pep_sf"/>
</dbReference>
<sequence>MTKALTFVCTLVFVTILWGVTAPAYADTYYDVQPGDTLWQISKLHGISVEQIQTSNSLNSTMIHPGQKLLITGSAPAAQPITVSRGTSRAEMVIDYARTLIGAPYAYRGQSPAGFDCSGYVQYVFKNFGVDMPRTASEQFNIGTKVNSSEARPGDIVAFASGGAINHTGIYLGGGSFISSTSSHGVDIAPVFGSYWANHFYGFSRIIP</sequence>
<dbReference type="InterPro" id="IPR036779">
    <property type="entry name" value="LysM_dom_sf"/>
</dbReference>
<evidence type="ECO:0000259" key="8">
    <source>
        <dbReference type="PROSITE" id="PS51782"/>
    </source>
</evidence>
<feature type="domain" description="LysM" evidence="8">
    <location>
        <begin position="28"/>
        <end position="71"/>
    </location>
</feature>
<keyword evidence="3 7" id="KW-0732">Signal</keyword>
<evidence type="ECO:0000256" key="1">
    <source>
        <dbReference type="ARBA" id="ARBA00007074"/>
    </source>
</evidence>
<evidence type="ECO:0000313" key="11">
    <source>
        <dbReference type="Proteomes" id="UP000199337"/>
    </source>
</evidence>
<organism evidence="10 11">
    <name type="scientific">Desulfotruncus arcticus DSM 17038</name>
    <dbReference type="NCBI Taxonomy" id="1121424"/>
    <lineage>
        <taxon>Bacteria</taxon>
        <taxon>Bacillati</taxon>
        <taxon>Bacillota</taxon>
        <taxon>Clostridia</taxon>
        <taxon>Eubacteriales</taxon>
        <taxon>Desulfallaceae</taxon>
        <taxon>Desulfotruncus</taxon>
    </lineage>
</organism>
<keyword evidence="6" id="KW-0788">Thiol protease</keyword>
<dbReference type="EMBL" id="FOOX01000021">
    <property type="protein sequence ID" value="SFH25147.1"/>
    <property type="molecule type" value="Genomic_DNA"/>
</dbReference>
<dbReference type="GO" id="GO:0006508">
    <property type="term" value="P:proteolysis"/>
    <property type="evidence" value="ECO:0007669"/>
    <property type="project" value="UniProtKB-KW"/>
</dbReference>
<name>A0A1I2YI59_9FIRM</name>
<dbReference type="PROSITE" id="PS51782">
    <property type="entry name" value="LYSM"/>
    <property type="match status" value="1"/>
</dbReference>
<evidence type="ECO:0000313" key="10">
    <source>
        <dbReference type="EMBL" id="SFH25147.1"/>
    </source>
</evidence>
<dbReference type="CDD" id="cd00118">
    <property type="entry name" value="LysM"/>
    <property type="match status" value="1"/>
</dbReference>
<dbReference type="InterPro" id="IPR000064">
    <property type="entry name" value="NLP_P60_dom"/>
</dbReference>
<keyword evidence="4" id="KW-0677">Repeat</keyword>
<dbReference type="InterPro" id="IPR051202">
    <property type="entry name" value="Peptidase_C40"/>
</dbReference>
<feature type="chain" id="PRO_5011589447" evidence="7">
    <location>
        <begin position="27"/>
        <end position="208"/>
    </location>
</feature>
<accession>A0A1I2YI59</accession>
<dbReference type="Proteomes" id="UP000199337">
    <property type="component" value="Unassembled WGS sequence"/>
</dbReference>
<evidence type="ECO:0000256" key="4">
    <source>
        <dbReference type="ARBA" id="ARBA00022737"/>
    </source>
</evidence>
<feature type="signal peptide" evidence="7">
    <location>
        <begin position="1"/>
        <end position="26"/>
    </location>
</feature>
<comment type="similarity">
    <text evidence="1">Belongs to the peptidase C40 family.</text>
</comment>
<gene>
    <name evidence="10" type="ORF">SAMN05660649_04429</name>
</gene>
<dbReference type="Pfam" id="PF00877">
    <property type="entry name" value="NLPC_P60"/>
    <property type="match status" value="1"/>
</dbReference>
<protein>
    <submittedName>
        <fullName evidence="10">LysM domain-containing protein</fullName>
    </submittedName>
</protein>
<dbReference type="PROSITE" id="PS51935">
    <property type="entry name" value="NLPC_P60"/>
    <property type="match status" value="1"/>
</dbReference>
<evidence type="ECO:0000256" key="5">
    <source>
        <dbReference type="ARBA" id="ARBA00022801"/>
    </source>
</evidence>
<dbReference type="Gene3D" id="3.90.1720.10">
    <property type="entry name" value="endopeptidase domain like (from Nostoc punctiforme)"/>
    <property type="match status" value="1"/>
</dbReference>
<dbReference type="SUPFAM" id="SSF54001">
    <property type="entry name" value="Cysteine proteinases"/>
    <property type="match status" value="1"/>
</dbReference>
<dbReference type="PANTHER" id="PTHR47053">
    <property type="entry name" value="MUREIN DD-ENDOPEPTIDASE MEPH-RELATED"/>
    <property type="match status" value="1"/>
</dbReference>
<evidence type="ECO:0000256" key="6">
    <source>
        <dbReference type="ARBA" id="ARBA00022807"/>
    </source>
</evidence>
<feature type="domain" description="NlpC/P60" evidence="9">
    <location>
        <begin position="87"/>
        <end position="207"/>
    </location>
</feature>
<dbReference type="RefSeq" id="WP_092474473.1">
    <property type="nucleotide sequence ID" value="NZ_FOOX01000021.1"/>
</dbReference>
<keyword evidence="2" id="KW-0645">Protease</keyword>
<evidence type="ECO:0000256" key="2">
    <source>
        <dbReference type="ARBA" id="ARBA00022670"/>
    </source>
</evidence>
<dbReference type="AlphaFoldDB" id="A0A1I2YI59"/>
<reference evidence="11" key="1">
    <citation type="submission" date="2016-10" db="EMBL/GenBank/DDBJ databases">
        <authorList>
            <person name="Varghese N."/>
            <person name="Submissions S."/>
        </authorList>
    </citation>
    <scope>NUCLEOTIDE SEQUENCE [LARGE SCALE GENOMIC DNA]</scope>
    <source>
        <strain evidence="11">DSM 17038</strain>
    </source>
</reference>
<evidence type="ECO:0000256" key="7">
    <source>
        <dbReference type="SAM" id="SignalP"/>
    </source>
</evidence>
<dbReference type="InterPro" id="IPR018392">
    <property type="entry name" value="LysM"/>
</dbReference>
<proteinExistence type="inferred from homology"/>
<keyword evidence="11" id="KW-1185">Reference proteome</keyword>